<comment type="caution">
    <text evidence="2">The sequence shown here is derived from an EMBL/GenBank/DDBJ whole genome shotgun (WGS) entry which is preliminary data.</text>
</comment>
<sequence>MIELNNQSNWTAGLFPAWSSQGEKQYTIVVKKVYEYNKEGKVVEASVTPELVMTDEYAGEPGESTVIWPSEIVPFKYGSEVIVTGKAFPPVAQPPLVMEATVGLQFPNGKHWSKSIMVIGERQWQSSLLGTVASDPSYLKPIDLIYEYAFGGKHPTNQQKVFAENPAGCGFELSGRVAKGHPLPQIETPGKLIRKAGQQVPPAGFAAIAPNWSPRLERNPDIDDDALVAGEFPYSSKTDIKLHNQAPEDQQQETWTDKMFTVQLKGLTSNLDYRKTLSLNLSLIQPDVALQSSEHAKHLKLLCDTLIIDTDQQTITQLWRGSVLEKALKQPSWITVLDGNDQEAIDQTDIEQADIEQEESVYA</sequence>
<feature type="domain" description="DUF2169" evidence="1">
    <location>
        <begin position="22"/>
        <end position="320"/>
    </location>
</feature>
<evidence type="ECO:0000313" key="2">
    <source>
        <dbReference type="EMBL" id="PWK42536.1"/>
    </source>
</evidence>
<dbReference type="Pfam" id="PF09937">
    <property type="entry name" value="DUF2169"/>
    <property type="match status" value="1"/>
</dbReference>
<protein>
    <recommendedName>
        <fullName evidence="1">DUF2169 domain-containing protein</fullName>
    </recommendedName>
</protein>
<dbReference type="EMBL" id="QGGU01000018">
    <property type="protein sequence ID" value="PWK42536.1"/>
    <property type="molecule type" value="Genomic_DNA"/>
</dbReference>
<evidence type="ECO:0000259" key="1">
    <source>
        <dbReference type="Pfam" id="PF09937"/>
    </source>
</evidence>
<evidence type="ECO:0000313" key="3">
    <source>
        <dbReference type="Proteomes" id="UP000245790"/>
    </source>
</evidence>
<reference evidence="2 3" key="1">
    <citation type="submission" date="2018-05" db="EMBL/GenBank/DDBJ databases">
        <title>Genomic Encyclopedia of Type Strains, Phase IV (KMG-IV): sequencing the most valuable type-strain genomes for metagenomic binning, comparative biology and taxonomic classification.</title>
        <authorList>
            <person name="Goeker M."/>
        </authorList>
    </citation>
    <scope>NUCLEOTIDE SEQUENCE [LARGE SCALE GENOMIC DNA]</scope>
    <source>
        <strain evidence="2 3">DSM 25350</strain>
    </source>
</reference>
<gene>
    <name evidence="2" type="ORF">C8D97_1185</name>
</gene>
<dbReference type="Proteomes" id="UP000245790">
    <property type="component" value="Unassembled WGS sequence"/>
</dbReference>
<name>A0A316F8H7_9GAMM</name>
<dbReference type="RefSeq" id="WP_170115294.1">
    <property type="nucleotide sequence ID" value="NZ_QGGU01000018.1"/>
</dbReference>
<accession>A0A316F8H7</accession>
<organism evidence="2 3">
    <name type="scientific">Pleionea mediterranea</name>
    <dbReference type="NCBI Taxonomy" id="523701"/>
    <lineage>
        <taxon>Bacteria</taxon>
        <taxon>Pseudomonadati</taxon>
        <taxon>Pseudomonadota</taxon>
        <taxon>Gammaproteobacteria</taxon>
        <taxon>Oceanospirillales</taxon>
        <taxon>Pleioneaceae</taxon>
        <taxon>Pleionea</taxon>
    </lineage>
</organism>
<proteinExistence type="predicted"/>
<keyword evidence="3" id="KW-1185">Reference proteome</keyword>
<dbReference type="AlphaFoldDB" id="A0A316F8H7"/>
<dbReference type="InterPro" id="IPR018683">
    <property type="entry name" value="DUF2169"/>
</dbReference>